<sequence>MSSQSYSPVNQPRCSDSMLKLHQGASAIYNQICHRFSKQLQIVLAPASSICQGEGENEKEEDEKEEKEKEENEKEEEGRFGALDATGSFHLHTNGPNGMKATFVYKERLICLDVYHDVFVFSTMVRAALLDRKNRQARMTYFNNTNNTKTKLELQQDSNNVLVRRKDRMNRILRCHLHLRNCLDQLIDAVTEAEDLFRDYHWKQHGKINDANVTSQTKCSRNL</sequence>
<evidence type="ECO:0000313" key="2">
    <source>
        <dbReference type="EMBL" id="CAD8939769.1"/>
    </source>
</evidence>
<dbReference type="EMBL" id="HBFW01016906">
    <property type="protein sequence ID" value="CAD8939769.1"/>
    <property type="molecule type" value="Transcribed_RNA"/>
</dbReference>
<proteinExistence type="predicted"/>
<organism evidence="2">
    <name type="scientific">Cyclophora tenuis</name>
    <name type="common">Marine diatom</name>
    <dbReference type="NCBI Taxonomy" id="216820"/>
    <lineage>
        <taxon>Eukaryota</taxon>
        <taxon>Sar</taxon>
        <taxon>Stramenopiles</taxon>
        <taxon>Ochrophyta</taxon>
        <taxon>Bacillariophyta</taxon>
        <taxon>Fragilariophyceae</taxon>
        <taxon>Fragilariophycidae</taxon>
        <taxon>Cyclophorales</taxon>
        <taxon>Cyclophoraceae</taxon>
        <taxon>Cyclophora</taxon>
    </lineage>
</organism>
<name>A0A7S1D6U6_CYCTE</name>
<feature type="region of interest" description="Disordered" evidence="1">
    <location>
        <begin position="51"/>
        <end position="78"/>
    </location>
</feature>
<feature type="compositionally biased region" description="Basic and acidic residues" evidence="1">
    <location>
        <begin position="66"/>
        <end position="78"/>
    </location>
</feature>
<accession>A0A7S1D6U6</accession>
<gene>
    <name evidence="2" type="ORF">CTEN0397_LOCUS10834</name>
</gene>
<feature type="compositionally biased region" description="Acidic residues" evidence="1">
    <location>
        <begin position="55"/>
        <end position="65"/>
    </location>
</feature>
<dbReference type="AlphaFoldDB" id="A0A7S1D6U6"/>
<reference evidence="2" key="1">
    <citation type="submission" date="2021-01" db="EMBL/GenBank/DDBJ databases">
        <authorList>
            <person name="Corre E."/>
            <person name="Pelletier E."/>
            <person name="Niang G."/>
            <person name="Scheremetjew M."/>
            <person name="Finn R."/>
            <person name="Kale V."/>
            <person name="Holt S."/>
            <person name="Cochrane G."/>
            <person name="Meng A."/>
            <person name="Brown T."/>
            <person name="Cohen L."/>
        </authorList>
    </citation>
    <scope>NUCLEOTIDE SEQUENCE</scope>
    <source>
        <strain evidence="2">ECT3854</strain>
    </source>
</reference>
<protein>
    <submittedName>
        <fullName evidence="2">Uncharacterized protein</fullName>
    </submittedName>
</protein>
<evidence type="ECO:0000256" key="1">
    <source>
        <dbReference type="SAM" id="MobiDB-lite"/>
    </source>
</evidence>